<keyword evidence="9 15" id="KW-0238">DNA-binding</keyword>
<keyword evidence="4 15" id="KW-0808">Transferase</keyword>
<dbReference type="GO" id="GO:0003677">
    <property type="term" value="F:DNA binding"/>
    <property type="evidence" value="ECO:0007669"/>
    <property type="project" value="UniProtKB-KW"/>
</dbReference>
<dbReference type="GO" id="GO:0008168">
    <property type="term" value="F:methyltransferase activity"/>
    <property type="evidence" value="ECO:0007669"/>
    <property type="project" value="UniProtKB-KW"/>
</dbReference>
<evidence type="ECO:0000259" key="14">
    <source>
        <dbReference type="PROSITE" id="PS01124"/>
    </source>
</evidence>
<dbReference type="InterPro" id="IPR018060">
    <property type="entry name" value="HTH_AraC"/>
</dbReference>
<dbReference type="SMART" id="SM00342">
    <property type="entry name" value="HTH_ARAC"/>
    <property type="match status" value="1"/>
</dbReference>
<reference evidence="15 16" key="1">
    <citation type="submission" date="2023-02" db="EMBL/GenBank/DDBJ databases">
        <title>Genome sequence of Novosphingobium humi KACC 19094.</title>
        <authorList>
            <person name="Kim S."/>
            <person name="Heo J."/>
            <person name="Kwon S.-W."/>
        </authorList>
    </citation>
    <scope>NUCLEOTIDE SEQUENCE [LARGE SCALE GENOMIC DNA]</scope>
    <source>
        <strain evidence="15 16">KACC 19094</strain>
    </source>
</reference>
<keyword evidence="12" id="KW-0234">DNA repair</keyword>
<dbReference type="Pfam" id="PF01035">
    <property type="entry name" value="DNA_binding_1"/>
    <property type="match status" value="1"/>
</dbReference>
<evidence type="ECO:0000256" key="12">
    <source>
        <dbReference type="ARBA" id="ARBA00023204"/>
    </source>
</evidence>
<evidence type="ECO:0000256" key="8">
    <source>
        <dbReference type="ARBA" id="ARBA00023015"/>
    </source>
</evidence>
<comment type="catalytic activity">
    <reaction evidence="13">
        <text>a 6-O-methyl-2'-deoxyguanosine in DNA + L-cysteinyl-[protein] = S-methyl-L-cysteinyl-[protein] + a 2'-deoxyguanosine in DNA</text>
        <dbReference type="Rhea" id="RHEA:24000"/>
        <dbReference type="Rhea" id="RHEA-COMP:10131"/>
        <dbReference type="Rhea" id="RHEA-COMP:10132"/>
        <dbReference type="Rhea" id="RHEA-COMP:11367"/>
        <dbReference type="Rhea" id="RHEA-COMP:11368"/>
        <dbReference type="ChEBI" id="CHEBI:29950"/>
        <dbReference type="ChEBI" id="CHEBI:82612"/>
        <dbReference type="ChEBI" id="CHEBI:85445"/>
        <dbReference type="ChEBI" id="CHEBI:85448"/>
        <dbReference type="EC" id="2.1.1.63"/>
    </reaction>
</comment>
<evidence type="ECO:0000313" key="15">
    <source>
        <dbReference type="EMBL" id="WCT78770.1"/>
    </source>
</evidence>
<evidence type="ECO:0000256" key="11">
    <source>
        <dbReference type="ARBA" id="ARBA00023163"/>
    </source>
</evidence>
<protein>
    <submittedName>
        <fullName evidence="15">Bifunctional DNA-binding transcriptional regulator/O6-methylguanine-DNA methyltransferase Ada</fullName>
        <ecNumber evidence="15">2.1.1.-</ecNumber>
    </submittedName>
</protein>
<keyword evidence="8" id="KW-0805">Transcription regulation</keyword>
<keyword evidence="16" id="KW-1185">Reference proteome</keyword>
<dbReference type="Gene3D" id="1.10.10.10">
    <property type="entry name" value="Winged helix-like DNA-binding domain superfamily/Winged helix DNA-binding domain"/>
    <property type="match status" value="1"/>
</dbReference>
<feature type="domain" description="HTH araC/xylS-type" evidence="14">
    <location>
        <begin position="79"/>
        <end position="175"/>
    </location>
</feature>
<dbReference type="PROSITE" id="PS01124">
    <property type="entry name" value="HTH_ARAC_FAMILY_2"/>
    <property type="match status" value="1"/>
</dbReference>
<evidence type="ECO:0000313" key="16">
    <source>
        <dbReference type="Proteomes" id="UP001218231"/>
    </source>
</evidence>
<dbReference type="Gene3D" id="3.40.10.10">
    <property type="entry name" value="DNA Methylphosphotriester Repair Domain"/>
    <property type="match status" value="1"/>
</dbReference>
<dbReference type="GO" id="GO:0032259">
    <property type="term" value="P:methylation"/>
    <property type="evidence" value="ECO:0007669"/>
    <property type="project" value="UniProtKB-KW"/>
</dbReference>
<evidence type="ECO:0000256" key="13">
    <source>
        <dbReference type="ARBA" id="ARBA00049348"/>
    </source>
</evidence>
<keyword evidence="11" id="KW-0804">Transcription</keyword>
<evidence type="ECO:0000256" key="2">
    <source>
        <dbReference type="ARBA" id="ARBA00001947"/>
    </source>
</evidence>
<dbReference type="InterPro" id="IPR016221">
    <property type="entry name" value="Bifunct_regulatory_prot_Ada"/>
</dbReference>
<evidence type="ECO:0000256" key="10">
    <source>
        <dbReference type="ARBA" id="ARBA00023159"/>
    </source>
</evidence>
<dbReference type="SUPFAM" id="SSF46689">
    <property type="entry name" value="Homeodomain-like"/>
    <property type="match status" value="1"/>
</dbReference>
<dbReference type="InterPro" id="IPR036388">
    <property type="entry name" value="WH-like_DNA-bd_sf"/>
</dbReference>
<dbReference type="InterPro" id="IPR009057">
    <property type="entry name" value="Homeodomain-like_sf"/>
</dbReference>
<keyword evidence="6" id="KW-0227">DNA damage</keyword>
<keyword evidence="3 15" id="KW-0489">Methyltransferase</keyword>
<dbReference type="Pfam" id="PF12833">
    <property type="entry name" value="HTH_18"/>
    <property type="match status" value="1"/>
</dbReference>
<dbReference type="SUPFAM" id="SSF53155">
    <property type="entry name" value="Methylated DNA-protein cysteine methyltransferase domain"/>
    <property type="match status" value="1"/>
</dbReference>
<dbReference type="PIRSF" id="PIRSF000409">
    <property type="entry name" value="Ada"/>
    <property type="match status" value="1"/>
</dbReference>
<evidence type="ECO:0000256" key="5">
    <source>
        <dbReference type="ARBA" id="ARBA00022723"/>
    </source>
</evidence>
<accession>A0ABY7TZS3</accession>
<dbReference type="InterPro" id="IPR035451">
    <property type="entry name" value="Ada-like_dom_sf"/>
</dbReference>
<dbReference type="PANTHER" id="PTHR10815:SF14">
    <property type="entry name" value="BIFUNCTIONAL TRANSCRIPTIONAL ACTIVATOR_DNA REPAIR ENZYME ADA"/>
    <property type="match status" value="1"/>
</dbReference>
<evidence type="ECO:0000256" key="9">
    <source>
        <dbReference type="ARBA" id="ARBA00023125"/>
    </source>
</evidence>
<name>A0ABY7TZS3_9SPHN</name>
<dbReference type="PROSITE" id="PS00041">
    <property type="entry name" value="HTH_ARAC_FAMILY_1"/>
    <property type="match status" value="1"/>
</dbReference>
<dbReference type="InterPro" id="IPR018062">
    <property type="entry name" value="HTH_AraC-typ_CS"/>
</dbReference>
<evidence type="ECO:0000256" key="6">
    <source>
        <dbReference type="ARBA" id="ARBA00022763"/>
    </source>
</evidence>
<dbReference type="PROSITE" id="PS00374">
    <property type="entry name" value="MGMT"/>
    <property type="match status" value="1"/>
</dbReference>
<dbReference type="SUPFAM" id="SSF57884">
    <property type="entry name" value="Ada DNA repair protein, N-terminal domain (N-Ada 10)"/>
    <property type="match status" value="1"/>
</dbReference>
<dbReference type="EMBL" id="CP117417">
    <property type="protein sequence ID" value="WCT78770.1"/>
    <property type="molecule type" value="Genomic_DNA"/>
</dbReference>
<dbReference type="InterPro" id="IPR001497">
    <property type="entry name" value="MethylDNA_cys_MeTrfase_AS"/>
</dbReference>
<dbReference type="NCBIfam" id="TIGR00589">
    <property type="entry name" value="ogt"/>
    <property type="match status" value="1"/>
</dbReference>
<dbReference type="NCBIfam" id="NF011964">
    <property type="entry name" value="PRK15435.1"/>
    <property type="match status" value="1"/>
</dbReference>
<comment type="cofactor">
    <cofactor evidence="2">
        <name>Zn(2+)</name>
        <dbReference type="ChEBI" id="CHEBI:29105"/>
    </cofactor>
</comment>
<keyword evidence="7" id="KW-0862">Zinc</keyword>
<dbReference type="Proteomes" id="UP001218231">
    <property type="component" value="Chromosome"/>
</dbReference>
<dbReference type="Gene3D" id="3.30.160.70">
    <property type="entry name" value="Methylated DNA-protein cysteine methyltransferase domain"/>
    <property type="match status" value="1"/>
</dbReference>
<dbReference type="SUPFAM" id="SSF46767">
    <property type="entry name" value="Methylated DNA-protein cysteine methyltransferase, C-terminal domain"/>
    <property type="match status" value="1"/>
</dbReference>
<dbReference type="InterPro" id="IPR036631">
    <property type="entry name" value="MGMT_N_sf"/>
</dbReference>
<keyword evidence="5" id="KW-0479">Metal-binding</keyword>
<comment type="catalytic activity">
    <reaction evidence="1">
        <text>a 4-O-methyl-thymidine in DNA + L-cysteinyl-[protein] = a thymidine in DNA + S-methyl-L-cysteinyl-[protein]</text>
        <dbReference type="Rhea" id="RHEA:53428"/>
        <dbReference type="Rhea" id="RHEA-COMP:10131"/>
        <dbReference type="Rhea" id="RHEA-COMP:10132"/>
        <dbReference type="Rhea" id="RHEA-COMP:13555"/>
        <dbReference type="Rhea" id="RHEA-COMP:13556"/>
        <dbReference type="ChEBI" id="CHEBI:29950"/>
        <dbReference type="ChEBI" id="CHEBI:82612"/>
        <dbReference type="ChEBI" id="CHEBI:137386"/>
        <dbReference type="ChEBI" id="CHEBI:137387"/>
        <dbReference type="EC" id="2.1.1.63"/>
    </reaction>
</comment>
<evidence type="ECO:0000256" key="1">
    <source>
        <dbReference type="ARBA" id="ARBA00001286"/>
    </source>
</evidence>
<dbReference type="Pfam" id="PF02805">
    <property type="entry name" value="Ada_Zn_binding"/>
    <property type="match status" value="1"/>
</dbReference>
<keyword evidence="10" id="KW-0010">Activator</keyword>
<organism evidence="15 16">
    <name type="scientific">Novosphingobium humi</name>
    <dbReference type="NCBI Taxonomy" id="2282397"/>
    <lineage>
        <taxon>Bacteria</taxon>
        <taxon>Pseudomonadati</taxon>
        <taxon>Pseudomonadota</taxon>
        <taxon>Alphaproteobacteria</taxon>
        <taxon>Sphingomonadales</taxon>
        <taxon>Sphingomonadaceae</taxon>
        <taxon>Novosphingobium</taxon>
    </lineage>
</organism>
<dbReference type="Gene3D" id="1.10.10.60">
    <property type="entry name" value="Homeodomain-like"/>
    <property type="match status" value="2"/>
</dbReference>
<dbReference type="PANTHER" id="PTHR10815">
    <property type="entry name" value="METHYLATED-DNA--PROTEIN-CYSTEINE METHYLTRANSFERASE"/>
    <property type="match status" value="1"/>
</dbReference>
<evidence type="ECO:0000256" key="3">
    <source>
        <dbReference type="ARBA" id="ARBA00022603"/>
    </source>
</evidence>
<dbReference type="RefSeq" id="WP_273619074.1">
    <property type="nucleotide sequence ID" value="NZ_CP117417.1"/>
</dbReference>
<gene>
    <name evidence="15" type="primary">ada</name>
    <name evidence="15" type="ORF">PQ457_07330</name>
</gene>
<evidence type="ECO:0000256" key="4">
    <source>
        <dbReference type="ARBA" id="ARBA00022679"/>
    </source>
</evidence>
<dbReference type="CDD" id="cd06445">
    <property type="entry name" value="ATase"/>
    <property type="match status" value="1"/>
</dbReference>
<evidence type="ECO:0000256" key="7">
    <source>
        <dbReference type="ARBA" id="ARBA00022833"/>
    </source>
</evidence>
<dbReference type="EC" id="2.1.1.-" evidence="15"/>
<proteinExistence type="predicted"/>
<dbReference type="InterPro" id="IPR014048">
    <property type="entry name" value="MethylDNA_cys_MeTrfase_DNA-bd"/>
</dbReference>
<dbReference type="InterPro" id="IPR036217">
    <property type="entry name" value="MethylDNA_cys_MeTrfase_DNAb"/>
</dbReference>
<dbReference type="InterPro" id="IPR004026">
    <property type="entry name" value="Ada_DNA_repair_Zn-bd"/>
</dbReference>
<sequence length="342" mass="36680">MDSDQTEVFWENVTTRDKGADGRFVFAVSTTGIYCRPSCPARRPARDHVRFFADGDAARAHGFRPCLRCRPDEAGRDGAAVETALRMMAHDAPSLTELATATGYSPSHFQRIFKRATGLSPAAYARARRIERAEQVLGDHCVTDAIYASGFGAPSTFYRNAKERMGMNPSAWAKGGEGVTIHWAVMPTTLGAMLVAATDRGICRLAFGVGVEDLRALFPKAELIEGGEAFRSLFARVLSAVETPGQASDIPLDVRGTAFQEAVWAALRQIPAGETRSYAQLAAAIGRPAACRAAGSANGANRVAVLIPCHRVIRGDGALGGYAWGEGVKRELLAREGVHTKE</sequence>